<keyword evidence="2 5" id="KW-0812">Transmembrane</keyword>
<evidence type="ECO:0000256" key="4">
    <source>
        <dbReference type="ARBA" id="ARBA00023136"/>
    </source>
</evidence>
<feature type="domain" description="NADH:quinone oxidoreductase/Mrp antiporter transmembrane" evidence="6">
    <location>
        <begin position="147"/>
        <end position="439"/>
    </location>
</feature>
<dbReference type="PRINTS" id="PR01434">
    <property type="entry name" value="NADHDHGNASE5"/>
</dbReference>
<evidence type="ECO:0000259" key="6">
    <source>
        <dbReference type="Pfam" id="PF00361"/>
    </source>
</evidence>
<dbReference type="InterPro" id="IPR001516">
    <property type="entry name" value="Proton_antipo_N"/>
</dbReference>
<dbReference type="GO" id="GO:0042773">
    <property type="term" value="P:ATP synthesis coupled electron transport"/>
    <property type="evidence" value="ECO:0007669"/>
    <property type="project" value="InterPro"/>
</dbReference>
<name>A0A381WRI8_9ZZZZ</name>
<dbReference type="InterPro" id="IPR003945">
    <property type="entry name" value="NU5C-like"/>
</dbReference>
<feature type="transmembrane region" description="Helical" evidence="5">
    <location>
        <begin position="426"/>
        <end position="447"/>
    </location>
</feature>
<sequence length="693" mass="75264">MDLIWLIPLLPGIGAAINGLFGIRFFSKRMAGVLAASMMAGAFVLSANAFLQLLGTAERYHKVTVAHWIPPIPLETVNGIGSFEVMWAFVLDPLSGMMLLIVTGIGLLIHIYSIGYIDHEPRGGVARFFCYLNLFCFFMLTLVLGSNFLVMFVGWEGVGLCSYLLIGYWYRKQSASDAGKKAFITNRIGDWGFVMGVFLIYFTFGTLDFKEVAEAASQVPVETAAVGFGVVSAICLFLFVGATGKSAQVPLYVWLPDAMEGPTPVSALIHAATMVTAGVYMVCRNAVLFTHAPMVMEIIAVVGALTALMAATIALVQTDIKRVLAYSTVSQLGYMFLAAGVGAFGAAAFHLMTHAFFKALLFLGSGSVIHGMNEEQDMRQMGGLKLYMPVTFVTMLIGAIAIAGIPPFAGFFSKDLILARTFVHSPMLWVIGAVTAVMTAFYMFRLINMTFFGPYRGPDWEHRQDTSHAGDDGHGHAWHGPHESPQLMTVPLMLLSVGAVVAGFVGIPAALGGSDAIEHFLEPSFTVAGAPVAEAHHLSHAAEWGLMAFSVLLAIGGIWYAYRNYVQRPENSEQMAEQWSGAHRVLTNKYYVDEAYDATVIRGTMTSANSLWAVDKRVVDGAVNGAGWTTIASSWVSHILDKYVVDGLINLVAWACGEASYLFRRAQTGLIQNYAFASLLGVFAFVTWFLFTR</sequence>
<dbReference type="PANTHER" id="PTHR42829">
    <property type="entry name" value="NADH-UBIQUINONE OXIDOREDUCTASE CHAIN 5"/>
    <property type="match status" value="1"/>
</dbReference>
<feature type="transmembrane region" description="Helical" evidence="5">
    <location>
        <begin position="492"/>
        <end position="511"/>
    </location>
</feature>
<gene>
    <name evidence="8" type="ORF">METZ01_LOCUS107722</name>
</gene>
<feature type="transmembrane region" description="Helical" evidence="5">
    <location>
        <begin position="294"/>
        <end position="316"/>
    </location>
</feature>
<protein>
    <recommendedName>
        <fullName evidence="9">NADH:quinone oxidoreductase/Mrp antiporter membrane subunit domain-containing protein</fullName>
    </recommendedName>
</protein>
<evidence type="ECO:0008006" key="9">
    <source>
        <dbReference type="Google" id="ProtNLM"/>
    </source>
</evidence>
<dbReference type="Pfam" id="PF00361">
    <property type="entry name" value="Proton_antipo_M"/>
    <property type="match status" value="1"/>
</dbReference>
<feature type="transmembrane region" description="Helical" evidence="5">
    <location>
        <begin position="152"/>
        <end position="170"/>
    </location>
</feature>
<dbReference type="EMBL" id="UINC01012582">
    <property type="protein sequence ID" value="SVA54868.1"/>
    <property type="molecule type" value="Genomic_DNA"/>
</dbReference>
<reference evidence="8" key="1">
    <citation type="submission" date="2018-05" db="EMBL/GenBank/DDBJ databases">
        <authorList>
            <person name="Lanie J.A."/>
            <person name="Ng W.-L."/>
            <person name="Kazmierczak K.M."/>
            <person name="Andrzejewski T.M."/>
            <person name="Davidsen T.M."/>
            <person name="Wayne K.J."/>
            <person name="Tettelin H."/>
            <person name="Glass J.I."/>
            <person name="Rusch D."/>
            <person name="Podicherti R."/>
            <person name="Tsui H.-C.T."/>
            <person name="Winkler M.E."/>
        </authorList>
    </citation>
    <scope>NUCLEOTIDE SEQUENCE</scope>
</reference>
<feature type="transmembrane region" description="Helical" evidence="5">
    <location>
        <begin position="224"/>
        <end position="244"/>
    </location>
</feature>
<dbReference type="InterPro" id="IPR018393">
    <property type="entry name" value="NADHpl_OxRdtase_5_subgr"/>
</dbReference>
<dbReference type="GO" id="GO:0016020">
    <property type="term" value="C:membrane"/>
    <property type="evidence" value="ECO:0007669"/>
    <property type="project" value="UniProtKB-SubCell"/>
</dbReference>
<evidence type="ECO:0000256" key="3">
    <source>
        <dbReference type="ARBA" id="ARBA00022989"/>
    </source>
</evidence>
<dbReference type="PRINTS" id="PR01435">
    <property type="entry name" value="NPOXDRDTASE5"/>
</dbReference>
<dbReference type="PANTHER" id="PTHR42829:SF2">
    <property type="entry name" value="NADH-UBIQUINONE OXIDOREDUCTASE CHAIN 5"/>
    <property type="match status" value="1"/>
</dbReference>
<organism evidence="8">
    <name type="scientific">marine metagenome</name>
    <dbReference type="NCBI Taxonomy" id="408172"/>
    <lineage>
        <taxon>unclassified sequences</taxon>
        <taxon>metagenomes</taxon>
        <taxon>ecological metagenomes</taxon>
    </lineage>
</organism>
<dbReference type="GO" id="GO:0048038">
    <property type="term" value="F:quinone binding"/>
    <property type="evidence" value="ECO:0007669"/>
    <property type="project" value="UniProtKB-KW"/>
</dbReference>
<evidence type="ECO:0000256" key="1">
    <source>
        <dbReference type="ARBA" id="ARBA00004141"/>
    </source>
</evidence>
<comment type="subcellular location">
    <subcellularLocation>
        <location evidence="1">Membrane</location>
        <topology evidence="1">Multi-pass membrane protein</topology>
    </subcellularLocation>
</comment>
<evidence type="ECO:0000256" key="2">
    <source>
        <dbReference type="ARBA" id="ARBA00022692"/>
    </source>
</evidence>
<feature type="transmembrane region" description="Helical" evidence="5">
    <location>
        <begin position="323"/>
        <end position="349"/>
    </location>
</feature>
<feature type="transmembrane region" description="Helical" evidence="5">
    <location>
        <begin position="384"/>
        <end position="406"/>
    </location>
</feature>
<feature type="transmembrane region" description="Helical" evidence="5">
    <location>
        <begin position="33"/>
        <end position="54"/>
    </location>
</feature>
<keyword evidence="3 5" id="KW-1133">Transmembrane helix</keyword>
<dbReference type="NCBIfam" id="NF005141">
    <property type="entry name" value="PRK06590.1"/>
    <property type="match status" value="1"/>
</dbReference>
<dbReference type="GO" id="GO:0015990">
    <property type="term" value="P:electron transport coupled proton transport"/>
    <property type="evidence" value="ECO:0007669"/>
    <property type="project" value="TreeGrafter"/>
</dbReference>
<feature type="domain" description="NADH-Ubiquinone oxidoreductase (complex I) chain 5 N-terminal" evidence="7">
    <location>
        <begin position="80"/>
        <end position="129"/>
    </location>
</feature>
<dbReference type="Pfam" id="PF00662">
    <property type="entry name" value="Proton_antipo_N"/>
    <property type="match status" value="1"/>
</dbReference>
<keyword evidence="4 5" id="KW-0472">Membrane</keyword>
<evidence type="ECO:0000259" key="7">
    <source>
        <dbReference type="Pfam" id="PF00662"/>
    </source>
</evidence>
<dbReference type="NCBIfam" id="TIGR01974">
    <property type="entry name" value="NDH_I_L"/>
    <property type="match status" value="1"/>
</dbReference>
<feature type="transmembrane region" description="Helical" evidence="5">
    <location>
        <begin position="182"/>
        <end position="204"/>
    </location>
</feature>
<dbReference type="GO" id="GO:0003954">
    <property type="term" value="F:NADH dehydrogenase activity"/>
    <property type="evidence" value="ECO:0007669"/>
    <property type="project" value="TreeGrafter"/>
</dbReference>
<feature type="transmembrane region" description="Helical" evidence="5">
    <location>
        <begin position="674"/>
        <end position="691"/>
    </location>
</feature>
<feature type="transmembrane region" description="Helical" evidence="5">
    <location>
        <begin position="128"/>
        <end position="146"/>
    </location>
</feature>
<dbReference type="InterPro" id="IPR001750">
    <property type="entry name" value="ND/Mrp_TM"/>
</dbReference>
<feature type="transmembrane region" description="Helical" evidence="5">
    <location>
        <begin position="355"/>
        <end position="372"/>
    </location>
</feature>
<feature type="transmembrane region" description="Helical" evidence="5">
    <location>
        <begin position="544"/>
        <end position="562"/>
    </location>
</feature>
<feature type="transmembrane region" description="Helical" evidence="5">
    <location>
        <begin position="265"/>
        <end position="282"/>
    </location>
</feature>
<accession>A0A381WRI8</accession>
<feature type="transmembrane region" description="Helical" evidence="5">
    <location>
        <begin position="6"/>
        <end position="26"/>
    </location>
</feature>
<proteinExistence type="predicted"/>
<feature type="transmembrane region" description="Helical" evidence="5">
    <location>
        <begin position="94"/>
        <end position="116"/>
    </location>
</feature>
<evidence type="ECO:0000256" key="5">
    <source>
        <dbReference type="SAM" id="Phobius"/>
    </source>
</evidence>
<dbReference type="Gene3D" id="1.20.5.2700">
    <property type="match status" value="2"/>
</dbReference>
<evidence type="ECO:0000313" key="8">
    <source>
        <dbReference type="EMBL" id="SVA54868.1"/>
    </source>
</evidence>
<dbReference type="AlphaFoldDB" id="A0A381WRI8"/>
<dbReference type="GO" id="GO:0008137">
    <property type="term" value="F:NADH dehydrogenase (ubiquinone) activity"/>
    <property type="evidence" value="ECO:0007669"/>
    <property type="project" value="InterPro"/>
</dbReference>